<evidence type="ECO:0000313" key="6">
    <source>
        <dbReference type="Proteomes" id="UP000677016"/>
    </source>
</evidence>
<reference evidence="5" key="1">
    <citation type="submission" date="2021-04" db="EMBL/GenBank/DDBJ databases">
        <title>Phycicoccus avicenniae sp. nov., a novel endophytic actinomycetes isolated from branch of Avicennia mariana.</title>
        <authorList>
            <person name="Tuo L."/>
        </authorList>
    </citation>
    <scope>NUCLEOTIDE SEQUENCE</scope>
    <source>
        <strain evidence="5">BSK3Z-2</strain>
    </source>
</reference>
<sequence length="269" mass="27575">MVRLDVELVRRGLARSRGEARDLVRDGHVLVDGLPPRKPAQEVDAETGLEVSSGAPRVVGRAAHKLAAAFATWGPHGLTATGRRCVDVGASTGGFTQVLLAEGAEQVVAVDVGHGQLVPELAEDPRVQERSGTTVRGLRSEDLGGPARLVVADLSFISLTLVAADLVGLLEDGGDLVVLVKPQFEVGRDRLGRGGLVPDPALRAGAVRDVARSLAAAGAGVRDVVPSPISGTTGNAEYLMWAVSGGSATMTEDEIAAAARAVADDPPGG</sequence>
<dbReference type="InterPro" id="IPR002877">
    <property type="entry name" value="RNA_MeTrfase_FtsJ_dom"/>
</dbReference>
<dbReference type="SUPFAM" id="SSF53335">
    <property type="entry name" value="S-adenosyl-L-methionine-dependent methyltransferases"/>
    <property type="match status" value="1"/>
</dbReference>
<dbReference type="InterPro" id="IPR029063">
    <property type="entry name" value="SAM-dependent_MTases_sf"/>
</dbReference>
<feature type="domain" description="RNA-binding S4" evidence="4">
    <location>
        <begin position="2"/>
        <end position="64"/>
    </location>
</feature>
<dbReference type="InterPro" id="IPR036986">
    <property type="entry name" value="S4_RNA-bd_sf"/>
</dbReference>
<dbReference type="InterPro" id="IPR002942">
    <property type="entry name" value="S4_RNA-bd"/>
</dbReference>
<dbReference type="Proteomes" id="UP000677016">
    <property type="component" value="Unassembled WGS sequence"/>
</dbReference>
<organism evidence="5 6">
    <name type="scientific">Phycicoccus avicenniae</name>
    <dbReference type="NCBI Taxonomy" id="2828860"/>
    <lineage>
        <taxon>Bacteria</taxon>
        <taxon>Bacillati</taxon>
        <taxon>Actinomycetota</taxon>
        <taxon>Actinomycetes</taxon>
        <taxon>Micrococcales</taxon>
        <taxon>Intrasporangiaceae</taxon>
        <taxon>Phycicoccus</taxon>
    </lineage>
</organism>
<dbReference type="GO" id="GO:0003723">
    <property type="term" value="F:RNA binding"/>
    <property type="evidence" value="ECO:0007669"/>
    <property type="project" value="UniProtKB-KW"/>
</dbReference>
<comment type="similarity">
    <text evidence="2">Belongs to the TlyA family.</text>
</comment>
<evidence type="ECO:0000259" key="4">
    <source>
        <dbReference type="SMART" id="SM00363"/>
    </source>
</evidence>
<keyword evidence="6" id="KW-1185">Reference proteome</keyword>
<dbReference type="Pfam" id="PF01728">
    <property type="entry name" value="FtsJ"/>
    <property type="match status" value="1"/>
</dbReference>
<dbReference type="CDD" id="cd00165">
    <property type="entry name" value="S4"/>
    <property type="match status" value="1"/>
</dbReference>
<dbReference type="GO" id="GO:0032259">
    <property type="term" value="P:methylation"/>
    <property type="evidence" value="ECO:0007669"/>
    <property type="project" value="UniProtKB-KW"/>
</dbReference>
<keyword evidence="5" id="KW-0489">Methyltransferase</keyword>
<evidence type="ECO:0000313" key="5">
    <source>
        <dbReference type="EMBL" id="MBR7742088.1"/>
    </source>
</evidence>
<dbReference type="InterPro" id="IPR004538">
    <property type="entry name" value="Hemolysin_A/TlyA"/>
</dbReference>
<dbReference type="EMBL" id="JAGSNF010000003">
    <property type="protein sequence ID" value="MBR7742088.1"/>
    <property type="molecule type" value="Genomic_DNA"/>
</dbReference>
<comment type="caution">
    <text evidence="5">The sequence shown here is derived from an EMBL/GenBank/DDBJ whole genome shotgun (WGS) entry which is preliminary data.</text>
</comment>
<dbReference type="InterPro" id="IPR047048">
    <property type="entry name" value="TlyA"/>
</dbReference>
<dbReference type="PANTHER" id="PTHR32319:SF0">
    <property type="entry name" value="BACTERIAL HEMOLYSIN-LIKE PROTEIN"/>
    <property type="match status" value="1"/>
</dbReference>
<dbReference type="PANTHER" id="PTHR32319">
    <property type="entry name" value="BACTERIAL HEMOLYSIN-LIKE PROTEIN"/>
    <property type="match status" value="1"/>
</dbReference>
<evidence type="ECO:0000256" key="3">
    <source>
        <dbReference type="PROSITE-ProRule" id="PRU00182"/>
    </source>
</evidence>
<keyword evidence="1 3" id="KW-0694">RNA-binding</keyword>
<dbReference type="Gene3D" id="3.10.290.10">
    <property type="entry name" value="RNA-binding S4 domain"/>
    <property type="match status" value="1"/>
</dbReference>
<dbReference type="SUPFAM" id="SSF55174">
    <property type="entry name" value="Alpha-L RNA-binding motif"/>
    <property type="match status" value="1"/>
</dbReference>
<dbReference type="SMART" id="SM00363">
    <property type="entry name" value="S4"/>
    <property type="match status" value="1"/>
</dbReference>
<keyword evidence="5" id="KW-0808">Transferase</keyword>
<dbReference type="AlphaFoldDB" id="A0A941HXQ1"/>
<dbReference type="Pfam" id="PF01479">
    <property type="entry name" value="S4"/>
    <property type="match status" value="1"/>
</dbReference>
<proteinExistence type="inferred from homology"/>
<evidence type="ECO:0000256" key="2">
    <source>
        <dbReference type="ARBA" id="ARBA00029460"/>
    </source>
</evidence>
<evidence type="ECO:0000256" key="1">
    <source>
        <dbReference type="ARBA" id="ARBA00022884"/>
    </source>
</evidence>
<dbReference type="Gene3D" id="3.40.50.150">
    <property type="entry name" value="Vaccinia Virus protein VP39"/>
    <property type="match status" value="1"/>
</dbReference>
<dbReference type="PROSITE" id="PS50889">
    <property type="entry name" value="S4"/>
    <property type="match status" value="1"/>
</dbReference>
<dbReference type="PIRSF" id="PIRSF005578">
    <property type="entry name" value="TlyA"/>
    <property type="match status" value="1"/>
</dbReference>
<accession>A0A941HXQ1</accession>
<gene>
    <name evidence="5" type="ORF">KC207_02125</name>
</gene>
<dbReference type="GO" id="GO:0008168">
    <property type="term" value="F:methyltransferase activity"/>
    <property type="evidence" value="ECO:0007669"/>
    <property type="project" value="UniProtKB-KW"/>
</dbReference>
<name>A0A941HXQ1_9MICO</name>
<protein>
    <submittedName>
        <fullName evidence="5">TlyA family RNA methyltransferase</fullName>
    </submittedName>
</protein>